<protein>
    <recommendedName>
        <fullName evidence="5">HIT domain-containing protein</fullName>
    </recommendedName>
</protein>
<dbReference type="AlphaFoldDB" id="A0A654FQ05"/>
<accession>A0A654FQ05</accession>
<dbReference type="GO" id="GO:0047627">
    <property type="term" value="F:adenylylsulfatase activity"/>
    <property type="evidence" value="ECO:0007669"/>
    <property type="project" value="UniProtKB-ARBA"/>
</dbReference>
<proteinExistence type="predicted"/>
<name>A0A654FQ05_ARATH</name>
<evidence type="ECO:0000313" key="6">
    <source>
        <dbReference type="EMBL" id="VYS62931.1"/>
    </source>
</evidence>
<organism evidence="6 7">
    <name type="scientific">Arabidopsis thaliana</name>
    <name type="common">Mouse-ear cress</name>
    <dbReference type="NCBI Taxonomy" id="3702"/>
    <lineage>
        <taxon>Eukaryota</taxon>
        <taxon>Viridiplantae</taxon>
        <taxon>Streptophyta</taxon>
        <taxon>Embryophyta</taxon>
        <taxon>Tracheophyta</taxon>
        <taxon>Spermatophyta</taxon>
        <taxon>Magnoliopsida</taxon>
        <taxon>eudicotyledons</taxon>
        <taxon>Gunneridae</taxon>
        <taxon>Pentapetalae</taxon>
        <taxon>rosids</taxon>
        <taxon>malvids</taxon>
        <taxon>Brassicales</taxon>
        <taxon>Brassicaceae</taxon>
        <taxon>Camelineae</taxon>
        <taxon>Arabidopsis</taxon>
    </lineage>
</organism>
<evidence type="ECO:0000256" key="3">
    <source>
        <dbReference type="PIRSR" id="PIRSR601310-1"/>
    </source>
</evidence>
<dbReference type="EMBL" id="CACRSJ010000109">
    <property type="protein sequence ID" value="VYS62931.1"/>
    <property type="molecule type" value="Genomic_DNA"/>
</dbReference>
<dbReference type="InterPro" id="IPR036265">
    <property type="entry name" value="HIT-like_sf"/>
</dbReference>
<reference evidence="6 7" key="1">
    <citation type="submission" date="2019-11" db="EMBL/GenBank/DDBJ databases">
        <authorList>
            <person name="Jiao W.-B."/>
            <person name="Schneeberger K."/>
        </authorList>
    </citation>
    <scope>NUCLEOTIDE SEQUENCE [LARGE SCALE GENOMIC DNA]</scope>
    <source>
        <strain evidence="7">cv. An-1</strain>
    </source>
</reference>
<evidence type="ECO:0000256" key="2">
    <source>
        <dbReference type="ARBA" id="ARBA00022801"/>
    </source>
</evidence>
<dbReference type="FunFam" id="3.30.428.10:FF:000036">
    <property type="entry name" value="Histidine triad nucleotide-binding 4"/>
    <property type="match status" value="1"/>
</dbReference>
<dbReference type="InterPro" id="IPR011146">
    <property type="entry name" value="HIT-like"/>
</dbReference>
<dbReference type="PRINTS" id="PR00332">
    <property type="entry name" value="HISTRIAD"/>
</dbReference>
<dbReference type="Gene3D" id="3.30.428.10">
    <property type="entry name" value="HIT-like"/>
    <property type="match status" value="1"/>
</dbReference>
<keyword evidence="1" id="KW-0547">Nucleotide-binding</keyword>
<evidence type="ECO:0000313" key="7">
    <source>
        <dbReference type="Proteomes" id="UP000426265"/>
    </source>
</evidence>
<feature type="active site" description="Tele-AMP-histidine intermediate" evidence="3">
    <location>
        <position position="105"/>
    </location>
</feature>
<dbReference type="InterPro" id="IPR001310">
    <property type="entry name" value="Histidine_triad_HIT"/>
</dbReference>
<dbReference type="GO" id="GO:0000166">
    <property type="term" value="F:nucleotide binding"/>
    <property type="evidence" value="ECO:0007669"/>
    <property type="project" value="UniProtKB-KW"/>
</dbReference>
<evidence type="ECO:0000256" key="4">
    <source>
        <dbReference type="PROSITE-ProRule" id="PRU00464"/>
    </source>
</evidence>
<dbReference type="PROSITE" id="PS51084">
    <property type="entry name" value="HIT_2"/>
    <property type="match status" value="1"/>
</dbReference>
<dbReference type="Pfam" id="PF11969">
    <property type="entry name" value="DcpS_C"/>
    <property type="match status" value="1"/>
</dbReference>
<keyword evidence="2" id="KW-0378">Hydrolase</keyword>
<dbReference type="SUPFAM" id="SSF54197">
    <property type="entry name" value="HIT-like"/>
    <property type="match status" value="1"/>
</dbReference>
<evidence type="ECO:0000259" key="5">
    <source>
        <dbReference type="PROSITE" id="PS51084"/>
    </source>
</evidence>
<sequence length="218" mass="24718">MAGVNQACIFCEIVRNPTTTRLLHTDEKVIAFQDIKPAAQRHYLVIPKEHIPTVNDLQRRDEDYSLVRHMLSVGQQLLQKDAPQSIHRFGFHQPPFNSVDHLHLHCFALPYVPRWKAIKYKSLGPLGGFIEAETLLEKIRPLLSKCMRSSSSSSSYSSLVQMCSCDIIVIHITGKHVLNELEVLSTVIRGTVESENLVAVKFQTIAYTQAVQITRYPL</sequence>
<dbReference type="ExpressionAtlas" id="A0A654FQ05">
    <property type="expression patterns" value="baseline and differential"/>
</dbReference>
<feature type="short sequence motif" description="Histidine triad motif" evidence="4">
    <location>
        <begin position="101"/>
        <end position="105"/>
    </location>
</feature>
<dbReference type="PANTHER" id="PTHR12486:SF5">
    <property type="entry name" value="ADENOSINE 5'-MONOPHOSPHORAMIDASE HINT3"/>
    <property type="match status" value="1"/>
</dbReference>
<gene>
    <name evidence="6" type="ORF">AN1_LOCUS18353</name>
</gene>
<dbReference type="Proteomes" id="UP000426265">
    <property type="component" value="Unassembled WGS sequence"/>
</dbReference>
<evidence type="ECO:0000256" key="1">
    <source>
        <dbReference type="ARBA" id="ARBA00022741"/>
    </source>
</evidence>
<dbReference type="PANTHER" id="PTHR12486">
    <property type="entry name" value="APRATAXIN-RELATED"/>
    <property type="match status" value="1"/>
</dbReference>
<feature type="domain" description="HIT" evidence="5">
    <location>
        <begin position="9"/>
        <end position="120"/>
    </location>
</feature>